<dbReference type="InterPro" id="IPR025486">
    <property type="entry name" value="DUF4378"/>
</dbReference>
<protein>
    <recommendedName>
        <fullName evidence="6">DUF4378 domain-containing protein</fullName>
    </recommendedName>
</protein>
<evidence type="ECO:0008006" key="6">
    <source>
        <dbReference type="Google" id="ProtNLM"/>
    </source>
</evidence>
<evidence type="ECO:0000259" key="2">
    <source>
        <dbReference type="Pfam" id="PF14309"/>
    </source>
</evidence>
<accession>A0ABR2FWR1</accession>
<name>A0ABR2FWR1_9ROSI</name>
<reference evidence="4 5" key="1">
    <citation type="journal article" date="2024" name="G3 (Bethesda)">
        <title>Genome assembly of Hibiscus sabdariffa L. provides insights into metabolisms of medicinal natural products.</title>
        <authorList>
            <person name="Kim T."/>
        </authorList>
    </citation>
    <scope>NUCLEOTIDE SEQUENCE [LARGE SCALE GENOMIC DNA]</scope>
    <source>
        <strain evidence="4">TK-2024</strain>
        <tissue evidence="4">Old leaves</tissue>
    </source>
</reference>
<feature type="domain" description="DUF4378" evidence="2">
    <location>
        <begin position="797"/>
        <end position="955"/>
    </location>
</feature>
<dbReference type="EMBL" id="JBBPBM010000004">
    <property type="protein sequence ID" value="KAK8588637.1"/>
    <property type="molecule type" value="Genomic_DNA"/>
</dbReference>
<dbReference type="Pfam" id="PF14383">
    <property type="entry name" value="VARLMGL"/>
    <property type="match status" value="1"/>
</dbReference>
<evidence type="ECO:0000313" key="4">
    <source>
        <dbReference type="EMBL" id="KAK8588637.1"/>
    </source>
</evidence>
<proteinExistence type="predicted"/>
<evidence type="ECO:0000313" key="5">
    <source>
        <dbReference type="Proteomes" id="UP001472677"/>
    </source>
</evidence>
<keyword evidence="5" id="KW-1185">Reference proteome</keyword>
<feature type="region of interest" description="Disordered" evidence="1">
    <location>
        <begin position="336"/>
        <end position="426"/>
    </location>
</feature>
<comment type="caution">
    <text evidence="4">The sequence shown here is derived from an EMBL/GenBank/DDBJ whole genome shotgun (WGS) entry which is preliminary data.</text>
</comment>
<feature type="region of interest" description="Disordered" evidence="1">
    <location>
        <begin position="484"/>
        <end position="505"/>
    </location>
</feature>
<dbReference type="InterPro" id="IPR032795">
    <property type="entry name" value="DUF3741-assoc"/>
</dbReference>
<organism evidence="4 5">
    <name type="scientific">Hibiscus sabdariffa</name>
    <name type="common">roselle</name>
    <dbReference type="NCBI Taxonomy" id="183260"/>
    <lineage>
        <taxon>Eukaryota</taxon>
        <taxon>Viridiplantae</taxon>
        <taxon>Streptophyta</taxon>
        <taxon>Embryophyta</taxon>
        <taxon>Tracheophyta</taxon>
        <taxon>Spermatophyta</taxon>
        <taxon>Magnoliopsida</taxon>
        <taxon>eudicotyledons</taxon>
        <taxon>Gunneridae</taxon>
        <taxon>Pentapetalae</taxon>
        <taxon>rosids</taxon>
        <taxon>malvids</taxon>
        <taxon>Malvales</taxon>
        <taxon>Malvaceae</taxon>
        <taxon>Malvoideae</taxon>
        <taxon>Hibiscus</taxon>
    </lineage>
</organism>
<dbReference type="Proteomes" id="UP001472677">
    <property type="component" value="Unassembled WGS sequence"/>
</dbReference>
<dbReference type="Pfam" id="PF14309">
    <property type="entry name" value="DUF4378"/>
    <property type="match status" value="1"/>
</dbReference>
<feature type="domain" description="DUF3741" evidence="3">
    <location>
        <begin position="99"/>
        <end position="123"/>
    </location>
</feature>
<evidence type="ECO:0000256" key="1">
    <source>
        <dbReference type="SAM" id="MobiDB-lite"/>
    </source>
</evidence>
<dbReference type="PANTHER" id="PTHR21726">
    <property type="entry name" value="PHOSPHATIDYLINOSITOL N-ACETYLGLUCOSAMINYLTRANSFERASE SUBUNIT P DOWN SYNDROME CRITICAL REGION PROTEIN 5 -RELATED"/>
    <property type="match status" value="1"/>
</dbReference>
<evidence type="ECO:0000259" key="3">
    <source>
        <dbReference type="Pfam" id="PF14383"/>
    </source>
</evidence>
<gene>
    <name evidence="4" type="ORF">V6N12_023063</name>
</gene>
<feature type="compositionally biased region" description="Polar residues" evidence="1">
    <location>
        <begin position="393"/>
        <end position="402"/>
    </location>
</feature>
<sequence>MNEQTGKTPSSLAITENKPHRPGGCIGIFFQFFDWNKRLAKKNFFSRKLLPPAHTKASKSFGGDGKMPKSKLHLIADENSGGFPNVKKNGKHFCKGETDHKHEMKAPGLVARLMGLESMPALNIDKSHKKSLALGGKSDVEDEKMANFQGGDGKLLDLAKSSWKIEPRPCKNQKIEPYDRRIVTRFGAEALQIKNVLSRSKKHHHHPMFVSPVKGSRISSARNTSRASRLIDAATKILEPGLQATNRAKYSLAYSSKNAAAAEGIRAVSLSPDVLEQSACNVSIGKPLIGRTSCKNCGNLLDVLECRAKSGDRPFVIPSSDPNFVDASLHGLEKSWLRPSPPSFDQGKEAISQRNHDQPLSFISREENSVQSSNESNTFGSPPSKEARVQAQRHLTSQPSKFQRNEKSHVAFKPRNQNPSHISLDGDRIPAKAKLNKFQSRKGVSGANSVSGAKDFVVLNQSSSSRTQHRVPVKVDGSPIDIERKSCRGLDGSPTVRKRRTHSVNGQAETTGFINSANGKERNDKFNLATRQEVVHGACSMDQTCVKSRSTSQRTGKGATDKKDTDIISFTFSSPLKQKHGVSMELEEKRKKPNERIVLQRREMLENNYGETSLPKNLPLTGDGLSALLEQKLKELTSQEEDEQKTGWRSTAMILQELISASTSWQPNSCNGHLFSSDIGFQTEAKAKGTLVGFANCGDHFSPGSVLEASFSNDICVSSSFDESLGHRLQLDSMDYSDDEPQTSVPDTDLLDSATSLHKETNVNEVIIDLVNRISAMLHVVSNFDLGLSGDKLIHAKEVILKAELLFGNLTLRDSIRTDDFLLAPYIRDEVETLVAIMQVDFKSVLGIDQIKENNELRGFLFDCAIECIDSKYGPYCNSGFVRWRSLPCCMNSGKLIRDVADKVKRWIKLAGMVPDELIEYEMSYSPGKWTDFDNEAYETGVEMDWDILQNIVDEIIDDLISPLNCMQALRSVSIL</sequence>
<dbReference type="PANTHER" id="PTHR21726:SF61">
    <property type="entry name" value="DNAA INITIATOR-ASSOCIATING PROTEIN"/>
    <property type="match status" value="1"/>
</dbReference>